<dbReference type="FunFam" id="3.90.70.10:FF:000195">
    <property type="entry name" value="Cathepsin L-like protease"/>
    <property type="match status" value="1"/>
</dbReference>
<comment type="caution">
    <text evidence="2">The sequence shown here is derived from an EMBL/GenBank/DDBJ whole genome shotgun (WGS) entry which is preliminary data.</text>
</comment>
<dbReference type="CDD" id="cd02248">
    <property type="entry name" value="Peptidase_C1A"/>
    <property type="match status" value="1"/>
</dbReference>
<evidence type="ECO:0000313" key="2">
    <source>
        <dbReference type="EMBL" id="KAE8305648.1"/>
    </source>
</evidence>
<dbReference type="VEuPathDB" id="GiardiaDB:GL50803_11209"/>
<reference evidence="2 3" key="1">
    <citation type="journal article" date="2007" name="Science">
        <title>Genomic minimalism in the early diverging intestinal parasite Giardia lamblia.</title>
        <authorList>
            <person name="Morrison H.G."/>
            <person name="McArthur A.G."/>
            <person name="Gillin F.D."/>
            <person name="Aley S.B."/>
            <person name="Adam R.D."/>
            <person name="Olsen G.J."/>
            <person name="Best A.A."/>
            <person name="Cande W.Z."/>
            <person name="Chen F."/>
            <person name="Cipriano M.J."/>
            <person name="Davids B.J."/>
            <person name="Dawson S.C."/>
            <person name="Elmendorf H.G."/>
            <person name="Hehl A.B."/>
            <person name="Holder M.E."/>
            <person name="Huse S.M."/>
            <person name="Kim U.U."/>
            <person name="Lasek-Nesselquist E."/>
            <person name="Manning G."/>
            <person name="Nigam A."/>
            <person name="Nixon J.E."/>
            <person name="Palm D."/>
            <person name="Passamaneck N.E."/>
            <person name="Prabhu A."/>
            <person name="Reich C.I."/>
            <person name="Reiner D.S."/>
            <person name="Samuelson J."/>
            <person name="Svard S.G."/>
            <person name="Sogin M.L."/>
        </authorList>
    </citation>
    <scope>NUCLEOTIDE SEQUENCE [LARGE SCALE GENOMIC DNA]</scope>
    <source>
        <strain evidence="2 3">WB C6</strain>
    </source>
</reference>
<dbReference type="Proteomes" id="UP000001548">
    <property type="component" value="Unassembled WGS sequence"/>
</dbReference>
<dbReference type="InterPro" id="IPR000668">
    <property type="entry name" value="Peptidase_C1A_C"/>
</dbReference>
<dbReference type="InterPro" id="IPR038765">
    <property type="entry name" value="Papain-like_cys_pep_sf"/>
</dbReference>
<dbReference type="Gene3D" id="3.90.70.10">
    <property type="entry name" value="Cysteine proteinases"/>
    <property type="match status" value="1"/>
</dbReference>
<comment type="similarity">
    <text evidence="1">Belongs to the peptidase C1 family.</text>
</comment>
<gene>
    <name evidence="2" type="ORF">GL50803_0011209</name>
</gene>
<sequence>MPFLNLVVLYLLVGHARASAVSETTENRYKCLFDEYNMHFGHNYECATGYARALRHFVENLERFNVSHARSITHLIDILTWTEENVVYTLNPVLHKDIIPSVSPHHRSKYIIKFDSRWRRIAHMIKKIVHRGPLVASSCGSHTPIVYVRANPLPILSKLPPSVDFRELGLVDRARNQGLCGCSWAMASAGLFEATIRSTREYFKNNGDVDSVFKDPQFNASEQYFLNKSSFGINNCCEGGNYLFLSLDLANNPYMDTVESLENFPFMMKDTYHNPDSIVDDFSCKVSNPFLPGNYVTVSACKTSLIYIYDILSPVWAFGKAIKIMKSLLAQGIPVVATLHISTLGDEYLRRIAMYNRGILDIPCKHGDRAAIHQVLIIGYGTYSGIDVWVVRNSWGDLWGSHGHFYAAIGKNSMCIEETLYTEIPAYFPLAGYEMYRPYVQRKPADSSTVWSGILERGDEDSLDPDPIEVDLKTEQKAFVIIMATCTILSLAVVLLIAILVVTIKSKRWRVSRPGSQAESQPSVSIVNIRGERGLFR</sequence>
<evidence type="ECO:0000256" key="1">
    <source>
        <dbReference type="ARBA" id="ARBA00008455"/>
    </source>
</evidence>
<dbReference type="SMART" id="SM00645">
    <property type="entry name" value="Pept_C1"/>
    <property type="match status" value="1"/>
</dbReference>
<evidence type="ECO:0000313" key="3">
    <source>
        <dbReference type="Proteomes" id="UP000001548"/>
    </source>
</evidence>
<dbReference type="InterPro" id="IPR013128">
    <property type="entry name" value="Peptidase_C1A"/>
</dbReference>
<dbReference type="STRING" id="184922.A8BIE9"/>
<dbReference type="InterPro" id="IPR039417">
    <property type="entry name" value="Peptidase_C1A_papain-like"/>
</dbReference>
<dbReference type="GeneID" id="5699723"/>
<dbReference type="EMBL" id="AACB03000001">
    <property type="protein sequence ID" value="KAE8305648.1"/>
    <property type="molecule type" value="Genomic_DNA"/>
</dbReference>
<dbReference type="RefSeq" id="XP_001706828.1">
    <property type="nucleotide sequence ID" value="XM_001706776.1"/>
</dbReference>
<dbReference type="GO" id="GO:0004197">
    <property type="term" value="F:cysteine-type endopeptidase activity"/>
    <property type="evidence" value="ECO:0000318"/>
    <property type="project" value="GO_Central"/>
</dbReference>
<dbReference type="KEGG" id="gla:GL50803_0011209"/>
<dbReference type="GO" id="GO:0005615">
    <property type="term" value="C:extracellular space"/>
    <property type="evidence" value="ECO:0000318"/>
    <property type="project" value="GO_Central"/>
</dbReference>
<dbReference type="GO" id="GO:0005764">
    <property type="term" value="C:lysosome"/>
    <property type="evidence" value="ECO:0000318"/>
    <property type="project" value="GO_Central"/>
</dbReference>
<name>A8BIE9_GIAIC</name>
<accession>A8BIE9</accession>
<dbReference type="AlphaFoldDB" id="A8BIE9"/>
<keyword evidence="3" id="KW-1185">Reference proteome</keyword>
<dbReference type="SUPFAM" id="SSF54001">
    <property type="entry name" value="Cysteine proteinases"/>
    <property type="match status" value="1"/>
</dbReference>
<dbReference type="PANTHER" id="PTHR12411">
    <property type="entry name" value="CYSTEINE PROTEASE FAMILY C1-RELATED"/>
    <property type="match status" value="1"/>
</dbReference>
<protein>
    <submittedName>
        <fullName evidence="2">Cathepsin L</fullName>
    </submittedName>
</protein>
<dbReference type="OMA" id="GSHGHFY"/>
<dbReference type="HOGENOM" id="CLU_527293_0_0_1"/>
<dbReference type="Pfam" id="PF00112">
    <property type="entry name" value="Peptidase_C1"/>
    <property type="match status" value="1"/>
</dbReference>
<proteinExistence type="inferred from homology"/>
<organism evidence="2 3">
    <name type="scientific">Giardia intestinalis (strain ATCC 50803 / WB clone C6)</name>
    <name type="common">Giardia lamblia</name>
    <dbReference type="NCBI Taxonomy" id="184922"/>
    <lineage>
        <taxon>Eukaryota</taxon>
        <taxon>Metamonada</taxon>
        <taxon>Diplomonadida</taxon>
        <taxon>Hexamitidae</taxon>
        <taxon>Giardiinae</taxon>
        <taxon>Giardia</taxon>
    </lineage>
</organism>
<dbReference type="GO" id="GO:0051603">
    <property type="term" value="P:proteolysis involved in protein catabolic process"/>
    <property type="evidence" value="ECO:0000318"/>
    <property type="project" value="GO_Central"/>
</dbReference>